<evidence type="ECO:0000313" key="2">
    <source>
        <dbReference type="Proteomes" id="UP000050326"/>
    </source>
</evidence>
<proteinExistence type="predicted"/>
<dbReference type="SUPFAM" id="SSF52743">
    <property type="entry name" value="Subtilisin-like"/>
    <property type="match status" value="1"/>
</dbReference>
<dbReference type="Proteomes" id="UP000050326">
    <property type="component" value="Unassembled WGS sequence"/>
</dbReference>
<accession>A0A0P8X4X1</accession>
<name>A0A0P8X4X1_9CLOT</name>
<protein>
    <recommendedName>
        <fullName evidence="3">Peptidase S8/S53 domain-containing protein</fullName>
    </recommendedName>
</protein>
<dbReference type="STRING" id="36849.OXPF_06170"/>
<comment type="caution">
    <text evidence="1">The sequence shown here is derived from an EMBL/GenBank/DDBJ whole genome shotgun (WGS) entry which is preliminary data.</text>
</comment>
<dbReference type="CDD" id="cd00306">
    <property type="entry name" value="Peptidases_S8_S53"/>
    <property type="match status" value="1"/>
</dbReference>
<gene>
    <name evidence="1" type="ORF">OXPF_06170</name>
</gene>
<dbReference type="EMBL" id="LKET01000019">
    <property type="protein sequence ID" value="KPU45828.1"/>
    <property type="molecule type" value="Genomic_DNA"/>
</dbReference>
<keyword evidence="2" id="KW-1185">Reference proteome</keyword>
<dbReference type="GO" id="GO:0006508">
    <property type="term" value="P:proteolysis"/>
    <property type="evidence" value="ECO:0007669"/>
    <property type="project" value="InterPro"/>
</dbReference>
<organism evidence="1 2">
    <name type="scientific">Oxobacter pfennigii</name>
    <dbReference type="NCBI Taxonomy" id="36849"/>
    <lineage>
        <taxon>Bacteria</taxon>
        <taxon>Bacillati</taxon>
        <taxon>Bacillota</taxon>
        <taxon>Clostridia</taxon>
        <taxon>Eubacteriales</taxon>
        <taxon>Clostridiaceae</taxon>
        <taxon>Oxobacter</taxon>
    </lineage>
</organism>
<dbReference type="InterPro" id="IPR036852">
    <property type="entry name" value="Peptidase_S8/S53_dom_sf"/>
</dbReference>
<reference evidence="1 2" key="1">
    <citation type="submission" date="2015-09" db="EMBL/GenBank/DDBJ databases">
        <title>Genome sequence of Oxobacter pfennigii DSM 3222.</title>
        <authorList>
            <person name="Poehlein A."/>
            <person name="Bengelsdorf F.R."/>
            <person name="Schiel-Bengelsdorf B."/>
            <person name="Duerre P."/>
            <person name="Daniel R."/>
        </authorList>
    </citation>
    <scope>NUCLEOTIDE SEQUENCE [LARGE SCALE GENOMIC DNA]</scope>
    <source>
        <strain evidence="1 2">DSM 3222</strain>
    </source>
</reference>
<evidence type="ECO:0000313" key="1">
    <source>
        <dbReference type="EMBL" id="KPU45828.1"/>
    </source>
</evidence>
<dbReference type="AlphaFoldDB" id="A0A0P8X4X1"/>
<dbReference type="GO" id="GO:0004252">
    <property type="term" value="F:serine-type endopeptidase activity"/>
    <property type="evidence" value="ECO:0007669"/>
    <property type="project" value="InterPro"/>
</dbReference>
<dbReference type="Gene3D" id="3.40.50.200">
    <property type="entry name" value="Peptidase S8/S53 domain"/>
    <property type="match status" value="1"/>
</dbReference>
<evidence type="ECO:0008006" key="3">
    <source>
        <dbReference type="Google" id="ProtNLM"/>
    </source>
</evidence>
<sequence>MFIYKENEPEFEKSRILQYLKASYIGKGKSIIVLDDGGLPRKETKVILPFNDYKKEVDHKSDVCAVVREVLPDVDIYAINWFGGKVKNEEETKWLEDHAHEIDVINCSFSFAVGNSDKDLWERIERLNIPVVCSSGNDCSSIMKL</sequence>
<dbReference type="RefSeq" id="WP_054873742.1">
    <property type="nucleotide sequence ID" value="NZ_LKET01000019.1"/>
</dbReference>